<keyword evidence="1" id="KW-0732">Signal</keyword>
<feature type="signal peptide" evidence="1">
    <location>
        <begin position="1"/>
        <end position="21"/>
    </location>
</feature>
<dbReference type="AlphaFoldDB" id="A0A9X3F319"/>
<dbReference type="Gene3D" id="2.130.10.10">
    <property type="entry name" value="YVTN repeat-like/Quinoprotein amine dehydrogenase"/>
    <property type="match status" value="2"/>
</dbReference>
<organism evidence="4 5">
    <name type="scientific">Draconibacterium aestuarii</name>
    <dbReference type="NCBI Taxonomy" id="2998507"/>
    <lineage>
        <taxon>Bacteria</taxon>
        <taxon>Pseudomonadati</taxon>
        <taxon>Bacteroidota</taxon>
        <taxon>Bacteroidia</taxon>
        <taxon>Marinilabiliales</taxon>
        <taxon>Prolixibacteraceae</taxon>
        <taxon>Draconibacterium</taxon>
    </lineage>
</organism>
<dbReference type="InterPro" id="IPR015943">
    <property type="entry name" value="WD40/YVTN_repeat-like_dom_sf"/>
</dbReference>
<comment type="caution">
    <text evidence="4">The sequence shown here is derived from an EMBL/GenBank/DDBJ whole genome shotgun (WGS) entry which is preliminary data.</text>
</comment>
<dbReference type="Gene3D" id="2.60.120.430">
    <property type="entry name" value="Galactose-binding lectin"/>
    <property type="match status" value="1"/>
</dbReference>
<feature type="domain" description="Malectin" evidence="2">
    <location>
        <begin position="1145"/>
        <end position="1220"/>
    </location>
</feature>
<dbReference type="InterPro" id="IPR011047">
    <property type="entry name" value="Quinoprotein_ADH-like_sf"/>
</dbReference>
<evidence type="ECO:0000313" key="4">
    <source>
        <dbReference type="EMBL" id="MCY1719646.1"/>
    </source>
</evidence>
<dbReference type="InterPro" id="IPR018391">
    <property type="entry name" value="PQQ_b-propeller_rpt"/>
</dbReference>
<protein>
    <submittedName>
        <fullName evidence="4">PQQ-binding-like beta-propeller repeat protein</fullName>
    </submittedName>
</protein>
<name>A0A9X3F319_9BACT</name>
<gene>
    <name evidence="4" type="ORF">OU798_04795</name>
</gene>
<evidence type="ECO:0000259" key="2">
    <source>
        <dbReference type="Pfam" id="PF11721"/>
    </source>
</evidence>
<dbReference type="SUPFAM" id="SSF50998">
    <property type="entry name" value="Quinoprotein alcohol dehydrogenase-like"/>
    <property type="match status" value="2"/>
</dbReference>
<dbReference type="InterPro" id="IPR021720">
    <property type="entry name" value="Malectin_dom"/>
</dbReference>
<proteinExistence type="predicted"/>
<dbReference type="InterPro" id="IPR002372">
    <property type="entry name" value="PQQ_rpt_dom"/>
</dbReference>
<dbReference type="Pfam" id="PF13360">
    <property type="entry name" value="PQQ_2"/>
    <property type="match status" value="1"/>
</dbReference>
<dbReference type="PANTHER" id="PTHR34512">
    <property type="entry name" value="CELL SURFACE PROTEIN"/>
    <property type="match status" value="1"/>
</dbReference>
<evidence type="ECO:0000259" key="3">
    <source>
        <dbReference type="Pfam" id="PF13360"/>
    </source>
</evidence>
<dbReference type="EMBL" id="JAPOHD010000009">
    <property type="protein sequence ID" value="MCY1719646.1"/>
    <property type="molecule type" value="Genomic_DNA"/>
</dbReference>
<accession>A0A9X3F319</accession>
<sequence length="1232" mass="137775">MKQCSVLIALLFLIFSKSAFSHDWPMWRYDYHRSACTPEQLASTLYLQWQVKYSPRNPVWDDPLNRNLMPYDQQFEPIVSGNKLFVGFNDQDKVVALDLNSGDELWHFYADGPVRLPMAVNKGKIYFTGDDGYIYCLNTDNGALIWKRLLAPEENKLLGNKRLISMWPARGGVVIKDDLVYTAASIFPLMGTFIYALDAESGDIVWKNEGSGSNYIKQPHRSPAFAYVAPQGAFAISNNKLLVAGGRSVPAAFDLKTGEEIYYHLADNQKTGGTFICANDKVFFNHFRKRNTCLYDSETGKNLKYGVGEYPVLDDELVYFSGDKLWAGKLNADQMPDTLWVKDIAARNDLIKAGNYLYAADSTGISAVELLFGNKAEVIWNFKTEENVERLVAANGKLIAVTSSGTLMVFGDSPVNQVVDKSPVNQVLKQVEKSTITEETGINEGYCLVLGGTDRQLLEELVLGSELNIVVYDHDPDNISNLRTYFDGAGVTSDRISFQHFSDNFPILPKYFSSLTIITDISYVNNGDEEMLRKVYESSRPYGGKIWVKVKGNAQKQLMKTLAEVNLEGAEINAEKEYALVTRVGALKGASPWTHNYGDIANTVKSDDQLVKAPLGILWFGGNSNMDVLPRHGHGPGEQVIDGKLIIQGINSLSARDVYTGRVFWKREFEKLMDDNWLVFYDESYDEENPLVPKYNQEHLPGANARGTNYIVTNEFVYLIEGNNCNVLDINSGETVKVFSSGTDETIELGYIGVYNDLLILGNNFAEFEGMENDSMRIKNPKFTDYDLTASRELIVLNRFTGEKLWSINANLGFIHNSVIAGDDKIFCLDKLPQYIETKLQRRGEPLPEGSRLLYLDAKTGKIIREETKDVFGTWLGYSDQYKLLLQATRPSRDMLHGEVGNRMITYDLQTNKVIWDREVRYANPPIIHNDKIYTNGEGFSLLTGEQLNEKDPITGEELKWGYKREYGCGIVAASEHMLTFRSASAGFVNLNALDEGTGSLGGWKASCSTNLIAADGVLNSPDYTRTCQCAYQNQTSLALINMPWMTYWTNSNYRWNGKQIQQLGLNLNAPGDRSADYSVLWFEFPEVAGASSEIPVKMDPEEYSKIRKEPISISSERTPWVSASAITGLNSIEITLSQDELVPQTSYSVKLYFAELEDKSPGERVFNVAIQGETVVSGFDIVKEAGAANKEVVKSFSGIEAGKTLKINLTSVKGNTLISGIELVQEKLTQK</sequence>
<feature type="chain" id="PRO_5040840815" evidence="1">
    <location>
        <begin position="22"/>
        <end position="1232"/>
    </location>
</feature>
<dbReference type="SMART" id="SM00564">
    <property type="entry name" value="PQQ"/>
    <property type="match status" value="3"/>
</dbReference>
<keyword evidence="5" id="KW-1185">Reference proteome</keyword>
<feature type="domain" description="Pyrrolo-quinoline quinone repeat" evidence="3">
    <location>
        <begin position="59"/>
        <end position="302"/>
    </location>
</feature>
<dbReference type="PANTHER" id="PTHR34512:SF30">
    <property type="entry name" value="OUTER MEMBRANE PROTEIN ASSEMBLY FACTOR BAMB"/>
    <property type="match status" value="1"/>
</dbReference>
<reference evidence="4" key="1">
    <citation type="submission" date="2022-11" db="EMBL/GenBank/DDBJ databases">
        <title>Marilongibacter aestuarii gen. nov., sp. nov., isolated from tidal flat sediment.</title>
        <authorList>
            <person name="Jiayan W."/>
        </authorList>
    </citation>
    <scope>NUCLEOTIDE SEQUENCE</scope>
    <source>
        <strain evidence="4">Z1-6</strain>
    </source>
</reference>
<dbReference type="Proteomes" id="UP001145087">
    <property type="component" value="Unassembled WGS sequence"/>
</dbReference>
<dbReference type="RefSeq" id="WP_343331983.1">
    <property type="nucleotide sequence ID" value="NZ_JAPOHD010000009.1"/>
</dbReference>
<evidence type="ECO:0000256" key="1">
    <source>
        <dbReference type="SAM" id="SignalP"/>
    </source>
</evidence>
<dbReference type="Pfam" id="PF11721">
    <property type="entry name" value="Malectin"/>
    <property type="match status" value="1"/>
</dbReference>
<evidence type="ECO:0000313" key="5">
    <source>
        <dbReference type="Proteomes" id="UP001145087"/>
    </source>
</evidence>